<protein>
    <recommendedName>
        <fullName evidence="7">TIR domain-containing protein</fullName>
    </recommendedName>
</protein>
<accession>A0ABQ7TF82</accession>
<evidence type="ECO:0000256" key="5">
    <source>
        <dbReference type="ARBA" id="ARBA00022859"/>
    </source>
</evidence>
<keyword evidence="9" id="KW-1185">Reference proteome</keyword>
<gene>
    <name evidence="8" type="ORF">JD844_008930</name>
</gene>
<name>A0ABQ7TF82_PHRPL</name>
<dbReference type="Gene3D" id="3.40.50.10140">
    <property type="entry name" value="Toll/interleukin-1 receptor homology (TIR) domain"/>
    <property type="match status" value="1"/>
</dbReference>
<evidence type="ECO:0000256" key="3">
    <source>
        <dbReference type="ARBA" id="ARBA00022553"/>
    </source>
</evidence>
<dbReference type="PANTHER" id="PTHR47230">
    <property type="entry name" value="TIR DOMAIN-CONTAINING ADAPTER MOLECULE 1"/>
    <property type="match status" value="1"/>
</dbReference>
<sequence>MKDNYTRTNQEDLKEITKLCDLSLDIETNCHINIQETQSGDEDVGDIFYRFVILHAEDDVEEAVRVQDILQNDFCIKPGIVFAEMASGKHLLENLNDALRSSAWTIILLTENFLNELWYEFQSYTALFSALTIPNKQNTVIPMRPRNNPLPWERTPFILQSIRALHEDSPGFAEQVKKIFQEGKYKQQKAVWEYRKKNGEVSKQLDW</sequence>
<evidence type="ECO:0000256" key="1">
    <source>
        <dbReference type="ARBA" id="ARBA00004496"/>
    </source>
</evidence>
<evidence type="ECO:0000313" key="9">
    <source>
        <dbReference type="Proteomes" id="UP000826234"/>
    </source>
</evidence>
<dbReference type="EMBL" id="JAIPUX010000439">
    <property type="protein sequence ID" value="KAH0628147.1"/>
    <property type="molecule type" value="Genomic_DNA"/>
</dbReference>
<keyword evidence="5" id="KW-0391">Immunity</keyword>
<dbReference type="InterPro" id="IPR046946">
    <property type="entry name" value="TCAM1/2"/>
</dbReference>
<evidence type="ECO:0000259" key="7">
    <source>
        <dbReference type="PROSITE" id="PS50104"/>
    </source>
</evidence>
<dbReference type="Pfam" id="PF13676">
    <property type="entry name" value="TIR_2"/>
    <property type="match status" value="1"/>
</dbReference>
<keyword evidence="6" id="KW-0395">Inflammatory response</keyword>
<keyword evidence="4" id="KW-0399">Innate immunity</keyword>
<organism evidence="8 9">
    <name type="scientific">Phrynosoma platyrhinos</name>
    <name type="common">Desert horned lizard</name>
    <dbReference type="NCBI Taxonomy" id="52577"/>
    <lineage>
        <taxon>Eukaryota</taxon>
        <taxon>Metazoa</taxon>
        <taxon>Chordata</taxon>
        <taxon>Craniata</taxon>
        <taxon>Vertebrata</taxon>
        <taxon>Euteleostomi</taxon>
        <taxon>Lepidosauria</taxon>
        <taxon>Squamata</taxon>
        <taxon>Bifurcata</taxon>
        <taxon>Unidentata</taxon>
        <taxon>Episquamata</taxon>
        <taxon>Toxicofera</taxon>
        <taxon>Iguania</taxon>
        <taxon>Phrynosomatidae</taxon>
        <taxon>Phrynosomatinae</taxon>
        <taxon>Phrynosoma</taxon>
    </lineage>
</organism>
<dbReference type="InterPro" id="IPR000157">
    <property type="entry name" value="TIR_dom"/>
</dbReference>
<dbReference type="PROSITE" id="PS50104">
    <property type="entry name" value="TIR"/>
    <property type="match status" value="1"/>
</dbReference>
<dbReference type="SUPFAM" id="SSF52200">
    <property type="entry name" value="Toll/Interleukin receptor TIR domain"/>
    <property type="match status" value="1"/>
</dbReference>
<dbReference type="PANTHER" id="PTHR47230:SF2">
    <property type="entry name" value="TIR DOMAIN-CONTAINING ADAPTER MOLECULE 2"/>
    <property type="match status" value="1"/>
</dbReference>
<evidence type="ECO:0000313" key="8">
    <source>
        <dbReference type="EMBL" id="KAH0628147.1"/>
    </source>
</evidence>
<evidence type="ECO:0000256" key="4">
    <source>
        <dbReference type="ARBA" id="ARBA00022588"/>
    </source>
</evidence>
<keyword evidence="2" id="KW-0963">Cytoplasm</keyword>
<dbReference type="InterPro" id="IPR035897">
    <property type="entry name" value="Toll_tir_struct_dom_sf"/>
</dbReference>
<evidence type="ECO:0000256" key="6">
    <source>
        <dbReference type="ARBA" id="ARBA00023198"/>
    </source>
</evidence>
<feature type="domain" description="TIR" evidence="7">
    <location>
        <begin position="47"/>
        <end position="180"/>
    </location>
</feature>
<proteinExistence type="predicted"/>
<dbReference type="Proteomes" id="UP000826234">
    <property type="component" value="Unassembled WGS sequence"/>
</dbReference>
<comment type="subcellular location">
    <subcellularLocation>
        <location evidence="1">Cytoplasm</location>
    </subcellularLocation>
</comment>
<evidence type="ECO:0000256" key="2">
    <source>
        <dbReference type="ARBA" id="ARBA00022490"/>
    </source>
</evidence>
<reference evidence="8 9" key="1">
    <citation type="journal article" date="2022" name="Gigascience">
        <title>A chromosome-level genome assembly and annotation of the desert horned lizard, Phrynosoma platyrhinos, provides insight into chromosomal rearrangements among reptiles.</title>
        <authorList>
            <person name="Koochekian N."/>
            <person name="Ascanio A."/>
            <person name="Farleigh K."/>
            <person name="Card D.C."/>
            <person name="Schield D.R."/>
            <person name="Castoe T.A."/>
            <person name="Jezkova T."/>
        </authorList>
    </citation>
    <scope>NUCLEOTIDE SEQUENCE [LARGE SCALE GENOMIC DNA]</scope>
    <source>
        <strain evidence="8">NK-2021</strain>
    </source>
</reference>
<comment type="caution">
    <text evidence="8">The sequence shown here is derived from an EMBL/GenBank/DDBJ whole genome shotgun (WGS) entry which is preliminary data.</text>
</comment>
<keyword evidence="3" id="KW-0597">Phosphoprotein</keyword>